<dbReference type="InterPro" id="IPR053137">
    <property type="entry name" value="NLR-like"/>
</dbReference>
<dbReference type="InterPro" id="IPR027417">
    <property type="entry name" value="P-loop_NTPase"/>
</dbReference>
<dbReference type="SUPFAM" id="SSF81901">
    <property type="entry name" value="HCP-like"/>
    <property type="match status" value="1"/>
</dbReference>
<dbReference type="Gene3D" id="1.25.40.10">
    <property type="entry name" value="Tetratricopeptide repeat domain"/>
    <property type="match status" value="3"/>
</dbReference>
<dbReference type="InterPro" id="IPR011990">
    <property type="entry name" value="TPR-like_helical_dom_sf"/>
</dbReference>
<proteinExistence type="predicted"/>
<dbReference type="InterPro" id="IPR019734">
    <property type="entry name" value="TPR_rpt"/>
</dbReference>
<dbReference type="SUPFAM" id="SSF52540">
    <property type="entry name" value="P-loop containing nucleoside triphosphate hydrolases"/>
    <property type="match status" value="1"/>
</dbReference>
<dbReference type="InterPro" id="IPR001387">
    <property type="entry name" value="Cro/C1-type_HTH"/>
</dbReference>
<gene>
    <name evidence="1" type="ORF">J4557_21850</name>
</gene>
<dbReference type="CDD" id="cd00093">
    <property type="entry name" value="HTH_XRE"/>
    <property type="match status" value="1"/>
</dbReference>
<dbReference type="PANTHER" id="PTHR46082:SF6">
    <property type="entry name" value="AAA+ ATPASE DOMAIN-CONTAINING PROTEIN-RELATED"/>
    <property type="match status" value="1"/>
</dbReference>
<name>A0ABS3R2E0_9ACTN</name>
<keyword evidence="2" id="KW-1185">Reference proteome</keyword>
<dbReference type="EMBL" id="JAGEOK010000013">
    <property type="protein sequence ID" value="MBO2440177.1"/>
    <property type="molecule type" value="Genomic_DNA"/>
</dbReference>
<reference evidence="1 2" key="1">
    <citation type="submission" date="2021-03" db="EMBL/GenBank/DDBJ databases">
        <authorList>
            <person name="Kanchanasin P."/>
            <person name="Saeng-In P."/>
            <person name="Phongsopitanun W."/>
            <person name="Yuki M."/>
            <person name="Kudo T."/>
            <person name="Ohkuma M."/>
            <person name="Tanasupawat S."/>
        </authorList>
    </citation>
    <scope>NUCLEOTIDE SEQUENCE [LARGE SCALE GENOMIC DNA]</scope>
    <source>
        <strain evidence="1 2">L46</strain>
    </source>
</reference>
<protein>
    <submittedName>
        <fullName evidence="1">Tetratricopeptide repeat protein</fullName>
    </submittedName>
</protein>
<sequence>MGPSKGTAPEPLARFCARLRRLQEASGLEKKALAGAVHVSPQSLSDLLNGNIRKLPQWERVQAIVDACLKAGAGRVLPPDLADRGGWRLRYTDLEQDLDALARVPELQHDDDRGAAAEAALRNGFLLASGERVPRVDEADPEALGVHPAIRVPRQPAGEQPPYVPRDLDPELNGLLRRGGLVVIRGRSGAGKTRTAFEAVRGAFPGHDLLVPRNAAALRALAESGAEPRDTVVWLDDLDRFLGAGEVGQQLDQQLVARLCPGGRSDVVIIATLRSQALLDLTTASSPSGETLARSVRALLASAAVLTLDTGLSDAERDGAESFRHDARIAEALDHAGESGFGEYLCAGPAILERWRLGRAAEGGAALVGAALTSAAVHCRRAGCQAPLPLAVLERLHKDHLDPRDAHRPGLPSVEDGLAWATESVRGASSCLVGHEGGRYRAFDYLTDSRDRADDLGPVRDAVWTALLEELDPGDLNLVALAARRAGREDVFRRMQARWAESADDPAVWALTGSFFLFDGPGDRFPERAADAEPWLVRAAGAGRPDAARNLSIMFDLLEDAEAAERWARRGAELGDGESMVRLGEFHEQRGDLGEAERWYRRAADGGPIEARRTLLARTLRFELGPYETRLSWIRGDYLEEDCAPLSAIAHLGLVRAARGDSAEAEELLRRAAAHGQMNDLLALAAFLMGRGRVLDLRDWCSDAARAGRFDAVTELLTELAGAGDTIMAQRVRAFAVDAWRTEGGAFLARLDDRGDEDREFYLDGAGQAILLSLEAAAAAGVTDLCVRVMGVLALASGEGVSRELLRIAGAEGLFSTDTVAPRAVDDAIRRLADAALLTCDRDAPVVTAHPVVRRAVRHWLAAEGGMTALGGATCDLLRAAAATLAEPLLKGPRAAVIARHAVALDDHLTPHLGDGDRDLAESMLGLRGWAFQRLLENGEAVRALETGERLVADGERLLGDAHPDTLRARNDLAAAYVEADRTEEAIPLMERTLADLERTRGERHPEMLTVRNNLAAAYLRAERTEEAVALFEQALAERTAALDRAHPETFTACANLAAAYAQADRSADAIALLRRHLPASTRALGETHRVTLHLRATLASAYQEAGRAGEAIPVLEGTLADLEKAVGATHPRTLAVRNNLAALYRDEGRLDEALPLYERVLGEAERVLGPDHRTTVRVRKGFAEARREAEEQGGRPPG</sequence>
<dbReference type="Pfam" id="PF13424">
    <property type="entry name" value="TPR_12"/>
    <property type="match status" value="1"/>
</dbReference>
<comment type="caution">
    <text evidence="1">The sequence shown here is derived from an EMBL/GenBank/DDBJ whole genome shotgun (WGS) entry which is preliminary data.</text>
</comment>
<dbReference type="PANTHER" id="PTHR46082">
    <property type="entry name" value="ATP/GTP-BINDING PROTEIN-RELATED"/>
    <property type="match status" value="1"/>
</dbReference>
<dbReference type="SMART" id="SM00028">
    <property type="entry name" value="TPR"/>
    <property type="match status" value="5"/>
</dbReference>
<accession>A0ABS3R2E0</accession>
<dbReference type="SMART" id="SM00671">
    <property type="entry name" value="SEL1"/>
    <property type="match status" value="3"/>
</dbReference>
<dbReference type="RefSeq" id="WP_208268542.1">
    <property type="nucleotide sequence ID" value="NZ_BAAAGM010000064.1"/>
</dbReference>
<dbReference type="Pfam" id="PF13374">
    <property type="entry name" value="TPR_10"/>
    <property type="match status" value="2"/>
</dbReference>
<evidence type="ECO:0000313" key="1">
    <source>
        <dbReference type="EMBL" id="MBO2440177.1"/>
    </source>
</evidence>
<dbReference type="Proteomes" id="UP000666915">
    <property type="component" value="Unassembled WGS sequence"/>
</dbReference>
<dbReference type="InterPro" id="IPR006597">
    <property type="entry name" value="Sel1-like"/>
</dbReference>
<evidence type="ECO:0000313" key="2">
    <source>
        <dbReference type="Proteomes" id="UP000666915"/>
    </source>
</evidence>
<dbReference type="PRINTS" id="PR00381">
    <property type="entry name" value="KINESINLIGHT"/>
</dbReference>
<dbReference type="SUPFAM" id="SSF48452">
    <property type="entry name" value="TPR-like"/>
    <property type="match status" value="2"/>
</dbReference>
<organism evidence="1 2">
    <name type="scientific">Actinomadura nitritigenes</name>
    <dbReference type="NCBI Taxonomy" id="134602"/>
    <lineage>
        <taxon>Bacteria</taxon>
        <taxon>Bacillati</taxon>
        <taxon>Actinomycetota</taxon>
        <taxon>Actinomycetes</taxon>
        <taxon>Streptosporangiales</taxon>
        <taxon>Thermomonosporaceae</taxon>
        <taxon>Actinomadura</taxon>
    </lineage>
</organism>
<dbReference type="Pfam" id="PF13560">
    <property type="entry name" value="HTH_31"/>
    <property type="match status" value="1"/>
</dbReference>